<evidence type="ECO:0000256" key="2">
    <source>
        <dbReference type="SAM" id="SignalP"/>
    </source>
</evidence>
<dbReference type="EMBL" id="QLSZ01000004">
    <property type="protein sequence ID" value="RAR72931.1"/>
    <property type="molecule type" value="Genomic_DNA"/>
</dbReference>
<feature type="signal peptide" evidence="2">
    <location>
        <begin position="1"/>
        <end position="20"/>
    </location>
</feature>
<protein>
    <submittedName>
        <fullName evidence="4">Putative secreted protein (Por secretion system target)</fullName>
    </submittedName>
</protein>
<feature type="chain" id="PRO_5016464285" evidence="2">
    <location>
        <begin position="21"/>
        <end position="644"/>
    </location>
</feature>
<evidence type="ECO:0000313" key="5">
    <source>
        <dbReference type="Proteomes" id="UP000248840"/>
    </source>
</evidence>
<dbReference type="OrthoDB" id="5381604at2"/>
<evidence type="ECO:0000259" key="3">
    <source>
        <dbReference type="Pfam" id="PF18962"/>
    </source>
</evidence>
<dbReference type="AlphaFoldDB" id="A0A328YFZ4"/>
<accession>A0A328YFZ4</accession>
<reference evidence="4 5" key="1">
    <citation type="submission" date="2018-06" db="EMBL/GenBank/DDBJ databases">
        <title>Genomic Encyclopedia of Archaeal and Bacterial Type Strains, Phase II (KMG-II): from individual species to whole genera.</title>
        <authorList>
            <person name="Goeker M."/>
        </authorList>
    </citation>
    <scope>NUCLEOTIDE SEQUENCE [LARGE SCALE GENOMIC DNA]</scope>
    <source>
        <strain evidence="4 5">DSM 25663</strain>
    </source>
</reference>
<dbReference type="NCBIfam" id="TIGR04183">
    <property type="entry name" value="Por_Secre_tail"/>
    <property type="match status" value="1"/>
</dbReference>
<organism evidence="4 5">
    <name type="scientific">Flavobacterium aciduliphilum</name>
    <dbReference type="NCBI Taxonomy" id="1101402"/>
    <lineage>
        <taxon>Bacteria</taxon>
        <taxon>Pseudomonadati</taxon>
        <taxon>Bacteroidota</taxon>
        <taxon>Flavobacteriia</taxon>
        <taxon>Flavobacteriales</taxon>
        <taxon>Flavobacteriaceae</taxon>
        <taxon>Flavobacterium</taxon>
    </lineage>
</organism>
<gene>
    <name evidence="4" type="ORF">CLV55_104192</name>
</gene>
<sequence length="644" mass="68481">MKKITLLICLLIISFGQSQTLTGTWKMSPQSGAFAVGPTQGSGSYFSNTVADITVRSCFFDDEYIFNSDGTFSNNLGSQSWIEGWQGGSDSCGTPVAPHNGANPASYVYNTTTNTITLTGVGAYLGLAKAINGSELTSPANAPLSITYKVSSFTNTQLTLDINVGTGLWWRFILAKQSTTPTCNDGIQNGNETGVDCGGSCTPCSNLFAGTWKMSPQAGAFAVGPSQGNGSYFSNTLTDVATRNCFFDDQYIFNADGTFANVLGSQSWIEGWQGGTDSCGTPVAPHNGSNAATWSYNSSANTITLNGVGAYLGLAKAYNGGELTSPSGAPASITYLISSISSNLMTLDINVGTGLWWRFILTKQGGSGTCSDGIQNGDETGIDCGGSCPNTCLSQINLPVTFEGNTVDYTVTDFGGNVSSKIIDPTNSNNTVIKTIKTSSSELWAGTTIGTNSGFSSPIPFTLSNRKMYVRVWSPDSGIPVRLKVEVSGQPTQSCETESITTVSNGWQMMEFDFNNQATGTAAFNSSYQFNMASIFFNFGVTGSTAGEKTYYFDDVTFGSPLAITVFDKSKFDLYPNPTSNLLNLRSDSVIENITIYNTLGQLVLKQDGLSNEVSIPTQQFAKGVYIITVKVGNELLKKQFIKN</sequence>
<name>A0A328YFZ4_9FLAO</name>
<dbReference type="RefSeq" id="WP_112112915.1">
    <property type="nucleotide sequence ID" value="NZ_QLSZ01000004.1"/>
</dbReference>
<dbReference type="Pfam" id="PF18962">
    <property type="entry name" value="Por_Secre_tail"/>
    <property type="match status" value="1"/>
</dbReference>
<comment type="caution">
    <text evidence="4">The sequence shown here is derived from an EMBL/GenBank/DDBJ whole genome shotgun (WGS) entry which is preliminary data.</text>
</comment>
<evidence type="ECO:0000256" key="1">
    <source>
        <dbReference type="ARBA" id="ARBA00022729"/>
    </source>
</evidence>
<feature type="domain" description="Secretion system C-terminal sorting" evidence="3">
    <location>
        <begin position="574"/>
        <end position="642"/>
    </location>
</feature>
<keyword evidence="5" id="KW-1185">Reference proteome</keyword>
<proteinExistence type="predicted"/>
<dbReference type="Proteomes" id="UP000248840">
    <property type="component" value="Unassembled WGS sequence"/>
</dbReference>
<dbReference type="InterPro" id="IPR026444">
    <property type="entry name" value="Secre_tail"/>
</dbReference>
<evidence type="ECO:0000313" key="4">
    <source>
        <dbReference type="EMBL" id="RAR72931.1"/>
    </source>
</evidence>
<keyword evidence="1 2" id="KW-0732">Signal</keyword>